<organism evidence="7">
    <name type="scientific">Microplitis mediator</name>
    <dbReference type="NCBI Taxonomy" id="375433"/>
    <lineage>
        <taxon>Eukaryota</taxon>
        <taxon>Metazoa</taxon>
        <taxon>Ecdysozoa</taxon>
        <taxon>Arthropoda</taxon>
        <taxon>Hexapoda</taxon>
        <taxon>Insecta</taxon>
        <taxon>Pterygota</taxon>
        <taxon>Neoptera</taxon>
        <taxon>Endopterygota</taxon>
        <taxon>Hymenoptera</taxon>
        <taxon>Apocrita</taxon>
        <taxon>Ichneumonoidea</taxon>
        <taxon>Braconidae</taxon>
        <taxon>Microgastrinae</taxon>
        <taxon>Microplitis</taxon>
    </lineage>
</organism>
<evidence type="ECO:0000259" key="6">
    <source>
        <dbReference type="SMART" id="SM00701"/>
    </source>
</evidence>
<name>A0A0S2GL33_9HYME</name>
<dbReference type="InterPro" id="IPR006619">
    <property type="entry name" value="PGRP_domain_met/bac"/>
</dbReference>
<dbReference type="Gene3D" id="3.40.80.10">
    <property type="entry name" value="Peptidoglycan recognition protein-like"/>
    <property type="match status" value="1"/>
</dbReference>
<dbReference type="GO" id="GO:0009253">
    <property type="term" value="P:peptidoglycan catabolic process"/>
    <property type="evidence" value="ECO:0007669"/>
    <property type="project" value="InterPro"/>
</dbReference>
<dbReference type="GO" id="GO:0045087">
    <property type="term" value="P:innate immune response"/>
    <property type="evidence" value="ECO:0007669"/>
    <property type="project" value="UniProtKB-KW"/>
</dbReference>
<dbReference type="GO" id="GO:0008745">
    <property type="term" value="F:N-acetylmuramoyl-L-alanine amidase activity"/>
    <property type="evidence" value="ECO:0007669"/>
    <property type="project" value="InterPro"/>
</dbReference>
<sequence>MFKLLVINYIFSMIIIVKIDGYFVYGDGDFSHSLDDVDDYSQYQLVFVSRTEWKALATNKPFEKLDIIPAPYVMIYHTGTETCFYFEACAAILRRMQAQYMVSYPGDRDIGFNFVVSGDGSVYVGRGWNTVGAHTLGLNRKSIGIALIGTFYDKSPSANQIFALINLIKFGVHDHLIDKEFKYYSYPAISSIFTADKLANITYIMEP</sequence>
<feature type="transmembrane region" description="Helical" evidence="4">
    <location>
        <begin position="6"/>
        <end position="25"/>
    </location>
</feature>
<feature type="domain" description="N-acetylmuramoyl-L-alanine amidase" evidence="5">
    <location>
        <begin position="57"/>
        <end position="198"/>
    </location>
</feature>
<keyword evidence="4" id="KW-0472">Membrane</keyword>
<evidence type="ECO:0000313" key="7">
    <source>
        <dbReference type="EMBL" id="ALN97025.1"/>
    </source>
</evidence>
<dbReference type="SUPFAM" id="SSF55846">
    <property type="entry name" value="N-acetylmuramoyl-L-alanine amidase-like"/>
    <property type="match status" value="1"/>
</dbReference>
<feature type="domain" description="Peptidoglycan recognition protein family" evidence="6">
    <location>
        <begin position="45"/>
        <end position="190"/>
    </location>
</feature>
<evidence type="ECO:0000259" key="5">
    <source>
        <dbReference type="SMART" id="SM00644"/>
    </source>
</evidence>
<keyword evidence="2" id="KW-0399">Innate immunity</keyword>
<dbReference type="InterPro" id="IPR002502">
    <property type="entry name" value="Amidase_domain"/>
</dbReference>
<reference evidence="7" key="1">
    <citation type="journal article" date="2015" name="Insect Sci.">
        <title>Comparative analysis of peptidoglycan recognition proteins in endoparasitoid wasp Microplitis mediator.</title>
        <authorList>
            <person name="Wang R.J."/>
            <person name="Lin Z."/>
            <person name="Jiang H."/>
            <person name="Li J.C."/>
            <person name="Saha T.T."/>
            <person name="Lu Z.Y."/>
            <person name="Lu Z.Q."/>
            <person name="Zou Z."/>
        </authorList>
    </citation>
    <scope>NUCLEOTIDE SEQUENCE</scope>
</reference>
<dbReference type="SMART" id="SM00701">
    <property type="entry name" value="PGRP"/>
    <property type="match status" value="1"/>
</dbReference>
<proteinExistence type="evidence at transcript level"/>
<keyword evidence="3" id="KW-0391">Immunity</keyword>
<keyword evidence="4" id="KW-1133">Transmembrane helix</keyword>
<dbReference type="GO" id="GO:0008270">
    <property type="term" value="F:zinc ion binding"/>
    <property type="evidence" value="ECO:0007669"/>
    <property type="project" value="InterPro"/>
</dbReference>
<dbReference type="SMART" id="SM00644">
    <property type="entry name" value="Ami_2"/>
    <property type="match status" value="1"/>
</dbReference>
<accession>A0A0S2GL33</accession>
<dbReference type="InterPro" id="IPR036505">
    <property type="entry name" value="Amidase/PGRP_sf"/>
</dbReference>
<protein>
    <submittedName>
        <fullName evidence="7">Peptidoglycan recognition protein L1</fullName>
    </submittedName>
</protein>
<dbReference type="PANTHER" id="PTHR11022:SF41">
    <property type="entry name" value="PEPTIDOGLYCAN-RECOGNITION PROTEIN LC-RELATED"/>
    <property type="match status" value="1"/>
</dbReference>
<dbReference type="CDD" id="cd06583">
    <property type="entry name" value="PGRP"/>
    <property type="match status" value="1"/>
</dbReference>
<dbReference type="PANTHER" id="PTHR11022">
    <property type="entry name" value="PEPTIDOGLYCAN RECOGNITION PROTEIN"/>
    <property type="match status" value="1"/>
</dbReference>
<evidence type="ECO:0000256" key="2">
    <source>
        <dbReference type="ARBA" id="ARBA00022588"/>
    </source>
</evidence>
<keyword evidence="4" id="KW-0812">Transmembrane</keyword>
<dbReference type="InterPro" id="IPR015510">
    <property type="entry name" value="PGRP"/>
</dbReference>
<dbReference type="EMBL" id="KT390718">
    <property type="protein sequence ID" value="ALN97025.1"/>
    <property type="molecule type" value="mRNA"/>
</dbReference>
<comment type="similarity">
    <text evidence="1">Belongs to the N-acetylmuramoyl-L-alanine amidase 2 family.</text>
</comment>
<dbReference type="AlphaFoldDB" id="A0A0S2GL33"/>
<evidence type="ECO:0000256" key="3">
    <source>
        <dbReference type="ARBA" id="ARBA00022859"/>
    </source>
</evidence>
<evidence type="ECO:0000256" key="1">
    <source>
        <dbReference type="ARBA" id="ARBA00007553"/>
    </source>
</evidence>
<evidence type="ECO:0000256" key="4">
    <source>
        <dbReference type="SAM" id="Phobius"/>
    </source>
</evidence>
<dbReference type="Pfam" id="PF01510">
    <property type="entry name" value="Amidase_2"/>
    <property type="match status" value="1"/>
</dbReference>